<dbReference type="VEuPathDB" id="FungiDB:RhiirFUN_024181"/>
<sequence>MANDQERKQILNMADSIDKIEGARKISIDVFLCAGFNTIGDLKKEGAYAQSVVTDSDKDNKTDSEEDESDESVCESEIAIPTAQSELKAKIAELDVLKQYNMELEAENFDLKHEIYELKAEVAKLRRDIDELKKKLKSKKNRKFQTRCIQIAKEILNKPIIKYHPP</sequence>
<feature type="compositionally biased region" description="Acidic residues" evidence="2">
    <location>
        <begin position="64"/>
        <end position="74"/>
    </location>
</feature>
<keyword evidence="4" id="KW-1185">Reference proteome</keyword>
<organism evidence="3 4">
    <name type="scientific">Rhizophagus irregularis (strain DAOM 181602 / DAOM 197198 / MUCL 43194)</name>
    <name type="common">Arbuscular mycorrhizal fungus</name>
    <name type="synonym">Glomus intraradices</name>
    <dbReference type="NCBI Taxonomy" id="747089"/>
    <lineage>
        <taxon>Eukaryota</taxon>
        <taxon>Fungi</taxon>
        <taxon>Fungi incertae sedis</taxon>
        <taxon>Mucoromycota</taxon>
        <taxon>Glomeromycotina</taxon>
        <taxon>Glomeromycetes</taxon>
        <taxon>Glomerales</taxon>
        <taxon>Glomeraceae</taxon>
        <taxon>Rhizophagus</taxon>
    </lineage>
</organism>
<keyword evidence="1" id="KW-0175">Coiled coil</keyword>
<dbReference type="AlphaFoldDB" id="A0A2P4P9W4"/>
<dbReference type="VEuPathDB" id="FungiDB:RhiirFUN_007248"/>
<proteinExistence type="predicted"/>
<comment type="caution">
    <text evidence="3">The sequence shown here is derived from an EMBL/GenBank/DDBJ whole genome shotgun (WGS) entry which is preliminary data.</text>
</comment>
<reference evidence="3 4" key="1">
    <citation type="journal article" date="2013" name="Proc. Natl. Acad. Sci. U.S.A.">
        <title>Genome of an arbuscular mycorrhizal fungus provides insight into the oldest plant symbiosis.</title>
        <authorList>
            <person name="Tisserant E."/>
            <person name="Malbreil M."/>
            <person name="Kuo A."/>
            <person name="Kohler A."/>
            <person name="Symeonidi A."/>
            <person name="Balestrini R."/>
            <person name="Charron P."/>
            <person name="Duensing N."/>
            <person name="Frei Dit Frey N."/>
            <person name="Gianinazzi-Pearson V."/>
            <person name="Gilbert L.B."/>
            <person name="Handa Y."/>
            <person name="Herr J.R."/>
            <person name="Hijri M."/>
            <person name="Koul R."/>
            <person name="Kawaguchi M."/>
            <person name="Krajinski F."/>
            <person name="Lammers P.J."/>
            <person name="Masclaux F.G."/>
            <person name="Murat C."/>
            <person name="Morin E."/>
            <person name="Ndikumana S."/>
            <person name="Pagni M."/>
            <person name="Petitpierre D."/>
            <person name="Requena N."/>
            <person name="Rosikiewicz P."/>
            <person name="Riley R."/>
            <person name="Saito K."/>
            <person name="San Clemente H."/>
            <person name="Shapiro H."/>
            <person name="van Tuinen D."/>
            <person name="Becard G."/>
            <person name="Bonfante P."/>
            <person name="Paszkowski U."/>
            <person name="Shachar-Hill Y.Y."/>
            <person name="Tuskan G.A."/>
            <person name="Young P.W."/>
            <person name="Sanders I.R."/>
            <person name="Henrissat B."/>
            <person name="Rensing S.A."/>
            <person name="Grigoriev I.V."/>
            <person name="Corradi N."/>
            <person name="Roux C."/>
            <person name="Martin F."/>
        </authorList>
    </citation>
    <scope>NUCLEOTIDE SEQUENCE [LARGE SCALE GENOMIC DNA]</scope>
    <source>
        <strain evidence="3 4">DAOM 197198</strain>
    </source>
</reference>
<accession>A0A2P4P9W4</accession>
<feature type="region of interest" description="Disordered" evidence="2">
    <location>
        <begin position="53"/>
        <end position="76"/>
    </location>
</feature>
<reference evidence="3 4" key="2">
    <citation type="journal article" date="2018" name="New Phytol.">
        <title>High intraspecific genome diversity in the model arbuscular mycorrhizal symbiont Rhizophagus irregularis.</title>
        <authorList>
            <person name="Chen E.C.H."/>
            <person name="Morin E."/>
            <person name="Beaudet D."/>
            <person name="Noel J."/>
            <person name="Yildirir G."/>
            <person name="Ndikumana S."/>
            <person name="Charron P."/>
            <person name="St-Onge C."/>
            <person name="Giorgi J."/>
            <person name="Kruger M."/>
            <person name="Marton T."/>
            <person name="Ropars J."/>
            <person name="Grigoriev I.V."/>
            <person name="Hainaut M."/>
            <person name="Henrissat B."/>
            <person name="Roux C."/>
            <person name="Martin F."/>
            <person name="Corradi N."/>
        </authorList>
    </citation>
    <scope>NUCLEOTIDE SEQUENCE [LARGE SCALE GENOMIC DNA]</scope>
    <source>
        <strain evidence="3 4">DAOM 197198</strain>
    </source>
</reference>
<evidence type="ECO:0000256" key="2">
    <source>
        <dbReference type="SAM" id="MobiDB-lite"/>
    </source>
</evidence>
<evidence type="ECO:0000256" key="1">
    <source>
        <dbReference type="SAM" id="Coils"/>
    </source>
</evidence>
<dbReference type="Proteomes" id="UP000018888">
    <property type="component" value="Unassembled WGS sequence"/>
</dbReference>
<dbReference type="EMBL" id="AUPC02000310">
    <property type="protein sequence ID" value="POG62173.1"/>
    <property type="molecule type" value="Genomic_DNA"/>
</dbReference>
<name>A0A2P4P9W4_RHIID</name>
<evidence type="ECO:0000313" key="4">
    <source>
        <dbReference type="Proteomes" id="UP000018888"/>
    </source>
</evidence>
<feature type="coiled-coil region" evidence="1">
    <location>
        <begin position="87"/>
        <end position="142"/>
    </location>
</feature>
<protein>
    <submittedName>
        <fullName evidence="3">Uncharacterized protein</fullName>
    </submittedName>
</protein>
<evidence type="ECO:0000313" key="3">
    <source>
        <dbReference type="EMBL" id="POG62173.1"/>
    </source>
</evidence>
<gene>
    <name evidence="3" type="ORF">GLOIN_2v1785629</name>
</gene>